<keyword evidence="5" id="KW-0694">RNA-binding</keyword>
<dbReference type="EC" id="5.4.99.-" evidence="6"/>
<dbReference type="InterPro" id="IPR050188">
    <property type="entry name" value="RluA_PseudoU_synthase"/>
</dbReference>
<dbReference type="RefSeq" id="WP_067632295.1">
    <property type="nucleotide sequence ID" value="NZ_CP013213.1"/>
</dbReference>
<comment type="similarity">
    <text evidence="2 6">Belongs to the pseudouridine synthase RluA family.</text>
</comment>
<gene>
    <name evidence="8" type="ORF">AOC36_05605</name>
</gene>
<keyword evidence="9" id="KW-1185">Reference proteome</keyword>
<dbReference type="Proteomes" id="UP000063781">
    <property type="component" value="Chromosome"/>
</dbReference>
<protein>
    <recommendedName>
        <fullName evidence="6">Pseudouridine synthase</fullName>
        <ecNumber evidence="6">5.4.99.-</ecNumber>
    </recommendedName>
</protein>
<dbReference type="Pfam" id="PF01479">
    <property type="entry name" value="S4"/>
    <property type="match status" value="1"/>
</dbReference>
<dbReference type="PANTHER" id="PTHR21600:SF44">
    <property type="entry name" value="RIBOSOMAL LARGE SUBUNIT PSEUDOURIDINE SYNTHASE D"/>
    <property type="match status" value="1"/>
</dbReference>
<dbReference type="InterPro" id="IPR002942">
    <property type="entry name" value="S4_RNA-bd"/>
</dbReference>
<dbReference type="InterPro" id="IPR006225">
    <property type="entry name" value="PsdUridine_synth_RluC/D"/>
</dbReference>
<dbReference type="KEGG" id="erl:AOC36_05605"/>
<name>A0A0X8GZV0_9FIRM</name>
<dbReference type="CDD" id="cd02869">
    <property type="entry name" value="PseudoU_synth_RluA_like"/>
    <property type="match status" value="1"/>
</dbReference>
<sequence length="298" mass="33543">MNNYHVTRAFDGMRLDAFCTEHSPLSRSKITEMIQSHLILLNDKPTKPKSKVKLGDIITIHDYIPKETRIKSVSMDLDIIYEDHHLLVVNKPRGLMVHPAKGVPTLTLLNGLVYHFNQQGLYHTPGIVHRIDKDTEGLLVIAKDSITHNALASQLLDKTLNRHYIAVCHNQASFDETDVNEPIGVNPIDPTKMAIHGLQSKHALTHFKLIENHPTYCVLECILETGRTHQIRVHASFINHPLVGDKVYGPDKQASGQALCAYKIAFIHPISKKPLEFSISTKNTLQYALDIIDQPSKN</sequence>
<dbReference type="GO" id="GO:0000455">
    <property type="term" value="P:enzyme-directed rRNA pseudouridine synthesis"/>
    <property type="evidence" value="ECO:0007669"/>
    <property type="project" value="TreeGrafter"/>
</dbReference>
<dbReference type="Gene3D" id="3.30.2350.10">
    <property type="entry name" value="Pseudouridine synthase"/>
    <property type="match status" value="1"/>
</dbReference>
<evidence type="ECO:0000259" key="7">
    <source>
        <dbReference type="SMART" id="SM00363"/>
    </source>
</evidence>
<dbReference type="EMBL" id="CP013213">
    <property type="protein sequence ID" value="AMC93472.1"/>
    <property type="molecule type" value="Genomic_DNA"/>
</dbReference>
<evidence type="ECO:0000313" key="9">
    <source>
        <dbReference type="Proteomes" id="UP000063781"/>
    </source>
</evidence>
<evidence type="ECO:0000313" key="8">
    <source>
        <dbReference type="EMBL" id="AMC93472.1"/>
    </source>
</evidence>
<dbReference type="STRING" id="1514105.AOC36_05605"/>
<dbReference type="SUPFAM" id="SSF55174">
    <property type="entry name" value="Alpha-L RNA-binding motif"/>
    <property type="match status" value="1"/>
</dbReference>
<dbReference type="SUPFAM" id="SSF55120">
    <property type="entry name" value="Pseudouridine synthase"/>
    <property type="match status" value="1"/>
</dbReference>
<accession>A0A0X8GZV0</accession>
<reference evidence="8 9" key="1">
    <citation type="submission" date="2015-10" db="EMBL/GenBank/DDBJ databases">
        <title>Erysipelothrix larvae sp. LV19 isolated from the larval gut of the rhinoceros beetle, Trypoxylus dichotomus.</title>
        <authorList>
            <person name="Lim S."/>
            <person name="Kim B.-C."/>
        </authorList>
    </citation>
    <scope>NUCLEOTIDE SEQUENCE [LARGE SCALE GENOMIC DNA]</scope>
    <source>
        <strain evidence="8 9">LV19</strain>
    </source>
</reference>
<evidence type="ECO:0000256" key="4">
    <source>
        <dbReference type="PIRSR" id="PIRSR606225-1"/>
    </source>
</evidence>
<feature type="domain" description="RNA-binding S4" evidence="7">
    <location>
        <begin position="13"/>
        <end position="70"/>
    </location>
</feature>
<comment type="catalytic activity">
    <reaction evidence="1 6">
        <text>a uridine in RNA = a pseudouridine in RNA</text>
        <dbReference type="Rhea" id="RHEA:48348"/>
        <dbReference type="Rhea" id="RHEA-COMP:12068"/>
        <dbReference type="Rhea" id="RHEA-COMP:12069"/>
        <dbReference type="ChEBI" id="CHEBI:65314"/>
        <dbReference type="ChEBI" id="CHEBI:65315"/>
    </reaction>
</comment>
<dbReference type="InterPro" id="IPR006145">
    <property type="entry name" value="PsdUridine_synth_RsuA/RluA"/>
</dbReference>
<dbReference type="InterPro" id="IPR020103">
    <property type="entry name" value="PsdUridine_synth_cat_dom_sf"/>
</dbReference>
<dbReference type="SMART" id="SM00363">
    <property type="entry name" value="S4"/>
    <property type="match status" value="1"/>
</dbReference>
<dbReference type="PANTHER" id="PTHR21600">
    <property type="entry name" value="MITOCHONDRIAL RNA PSEUDOURIDINE SYNTHASE"/>
    <property type="match status" value="1"/>
</dbReference>
<dbReference type="NCBIfam" id="TIGR00005">
    <property type="entry name" value="rluA_subfam"/>
    <property type="match status" value="1"/>
</dbReference>
<feature type="active site" evidence="4">
    <location>
        <position position="132"/>
    </location>
</feature>
<evidence type="ECO:0000256" key="1">
    <source>
        <dbReference type="ARBA" id="ARBA00000073"/>
    </source>
</evidence>
<evidence type="ECO:0000256" key="2">
    <source>
        <dbReference type="ARBA" id="ARBA00010876"/>
    </source>
</evidence>
<dbReference type="AlphaFoldDB" id="A0A0X8GZV0"/>
<keyword evidence="3 6" id="KW-0413">Isomerase</keyword>
<dbReference type="PROSITE" id="PS50889">
    <property type="entry name" value="S4"/>
    <property type="match status" value="1"/>
</dbReference>
<proteinExistence type="inferred from homology"/>
<dbReference type="GO" id="GO:0003723">
    <property type="term" value="F:RNA binding"/>
    <property type="evidence" value="ECO:0007669"/>
    <property type="project" value="UniProtKB-KW"/>
</dbReference>
<comment type="function">
    <text evidence="6">Responsible for synthesis of pseudouridine from uracil.</text>
</comment>
<evidence type="ECO:0000256" key="6">
    <source>
        <dbReference type="RuleBase" id="RU362028"/>
    </source>
</evidence>
<dbReference type="Pfam" id="PF00849">
    <property type="entry name" value="PseudoU_synth_2"/>
    <property type="match status" value="1"/>
</dbReference>
<dbReference type="Gene3D" id="3.10.290.10">
    <property type="entry name" value="RNA-binding S4 domain"/>
    <property type="match status" value="1"/>
</dbReference>
<evidence type="ECO:0000256" key="3">
    <source>
        <dbReference type="ARBA" id="ARBA00023235"/>
    </source>
</evidence>
<organism evidence="8 9">
    <name type="scientific">Erysipelothrix larvae</name>
    <dbReference type="NCBI Taxonomy" id="1514105"/>
    <lineage>
        <taxon>Bacteria</taxon>
        <taxon>Bacillati</taxon>
        <taxon>Bacillota</taxon>
        <taxon>Erysipelotrichia</taxon>
        <taxon>Erysipelotrichales</taxon>
        <taxon>Erysipelotrichaceae</taxon>
        <taxon>Erysipelothrix</taxon>
    </lineage>
</organism>
<evidence type="ECO:0000256" key="5">
    <source>
        <dbReference type="PROSITE-ProRule" id="PRU00182"/>
    </source>
</evidence>
<dbReference type="GO" id="GO:0120159">
    <property type="term" value="F:rRNA pseudouridine synthase activity"/>
    <property type="evidence" value="ECO:0007669"/>
    <property type="project" value="UniProtKB-ARBA"/>
</dbReference>
<dbReference type="OrthoDB" id="9807829at2"/>
<dbReference type="CDD" id="cd00165">
    <property type="entry name" value="S4"/>
    <property type="match status" value="1"/>
</dbReference>
<dbReference type="InterPro" id="IPR036986">
    <property type="entry name" value="S4_RNA-bd_sf"/>
</dbReference>